<proteinExistence type="predicted"/>
<evidence type="ECO:0000256" key="2">
    <source>
        <dbReference type="SAM" id="SignalP"/>
    </source>
</evidence>
<feature type="compositionally biased region" description="Polar residues" evidence="1">
    <location>
        <begin position="275"/>
        <end position="285"/>
    </location>
</feature>
<dbReference type="RefSeq" id="WP_213100465.1">
    <property type="nucleotide sequence ID" value="NZ_JAGYPM010000001.1"/>
</dbReference>
<comment type="caution">
    <text evidence="4">The sequence shown here is derived from an EMBL/GenBank/DDBJ whole genome shotgun (WGS) entry which is preliminary data.</text>
</comment>
<evidence type="ECO:0000259" key="3">
    <source>
        <dbReference type="Pfam" id="PF18915"/>
    </source>
</evidence>
<evidence type="ECO:0000256" key="1">
    <source>
        <dbReference type="SAM" id="MobiDB-lite"/>
    </source>
</evidence>
<protein>
    <recommendedName>
        <fullName evidence="3">DUF5667 domain-containing protein</fullName>
    </recommendedName>
</protein>
<feature type="region of interest" description="Disordered" evidence="1">
    <location>
        <begin position="252"/>
        <end position="412"/>
    </location>
</feature>
<feature type="compositionally biased region" description="Polar residues" evidence="1">
    <location>
        <begin position="51"/>
        <end position="75"/>
    </location>
</feature>
<gene>
    <name evidence="4" type="ORF">KHA94_01935</name>
</gene>
<dbReference type="InterPro" id="IPR043725">
    <property type="entry name" value="DUF5667"/>
</dbReference>
<reference evidence="4 5" key="1">
    <citation type="submission" date="2021-05" db="EMBL/GenBank/DDBJ databases">
        <title>Novel Bacillus species.</title>
        <authorList>
            <person name="Liu G."/>
        </authorList>
    </citation>
    <scope>NUCLEOTIDE SEQUENCE [LARGE SCALE GENOMIC DNA]</scope>
    <source>
        <strain evidence="4 5">FJAT-49705</strain>
    </source>
</reference>
<feature type="compositionally biased region" description="Polar residues" evidence="1">
    <location>
        <begin position="174"/>
        <end position="187"/>
    </location>
</feature>
<keyword evidence="5" id="KW-1185">Reference proteome</keyword>
<evidence type="ECO:0000313" key="4">
    <source>
        <dbReference type="EMBL" id="MBS4188976.1"/>
    </source>
</evidence>
<organism evidence="4 5">
    <name type="scientific">Cytobacillus citreus</name>
    <dbReference type="NCBI Taxonomy" id="2833586"/>
    <lineage>
        <taxon>Bacteria</taxon>
        <taxon>Bacillati</taxon>
        <taxon>Bacillota</taxon>
        <taxon>Bacilli</taxon>
        <taxon>Bacillales</taxon>
        <taxon>Bacillaceae</taxon>
        <taxon>Cytobacillus</taxon>
    </lineage>
</organism>
<feature type="signal peptide" evidence="2">
    <location>
        <begin position="1"/>
        <end position="34"/>
    </location>
</feature>
<feature type="compositionally biased region" description="Basic and acidic residues" evidence="1">
    <location>
        <begin position="158"/>
        <end position="172"/>
    </location>
</feature>
<feature type="compositionally biased region" description="Basic and acidic residues" evidence="1">
    <location>
        <begin position="252"/>
        <end position="271"/>
    </location>
</feature>
<name>A0ABS5NN32_9BACI</name>
<feature type="chain" id="PRO_5047448250" description="DUF5667 domain-containing protein" evidence="2">
    <location>
        <begin position="35"/>
        <end position="412"/>
    </location>
</feature>
<feature type="compositionally biased region" description="Basic and acidic residues" evidence="1">
    <location>
        <begin position="290"/>
        <end position="412"/>
    </location>
</feature>
<dbReference type="Proteomes" id="UP000681027">
    <property type="component" value="Unassembled WGS sequence"/>
</dbReference>
<dbReference type="Pfam" id="PF18915">
    <property type="entry name" value="DUF5667"/>
    <property type="match status" value="1"/>
</dbReference>
<sequence>MKFLSNKEMIKIAKSTLALVIAGGFTFSTTIASAEENNQEKYESVDLQKLTPPSASTDVSAKVDSSNVKESLIQQEESDKETPSLVPGNFLYFAKITLEKIQLALTFDQEKEAELLAKFASERLAEADALFAKGKEDEAIKVIEKALENIENADNIADENKNPKQENEDGKTEGASSKDQNIANNDQSIDEVTVEDKGTEEDAIDEINELISQNIIALKAAMEKVKNPVAKAALQKNIDKSYAKLAKKIEKLDKKYGSNQEPEKNEDKEDIPSLENENLDSTSTDMVVVNKEKKETKSEVKEENKEKAAQVREENKKAKEAVKEEAKQAKELEKIETKQAKEAAKLQEKQERIVEKNKEKQVREEAKSEWKESKNTVKQQKEIQKEKKASIQDEQQENHQENHDEKGNKGNK</sequence>
<accession>A0ABS5NN32</accession>
<dbReference type="EMBL" id="JAGYPM010000001">
    <property type="protein sequence ID" value="MBS4188976.1"/>
    <property type="molecule type" value="Genomic_DNA"/>
</dbReference>
<feature type="region of interest" description="Disordered" evidence="1">
    <location>
        <begin position="154"/>
        <end position="198"/>
    </location>
</feature>
<feature type="compositionally biased region" description="Acidic residues" evidence="1">
    <location>
        <begin position="188"/>
        <end position="198"/>
    </location>
</feature>
<evidence type="ECO:0000313" key="5">
    <source>
        <dbReference type="Proteomes" id="UP000681027"/>
    </source>
</evidence>
<keyword evidence="2" id="KW-0732">Signal</keyword>
<feature type="region of interest" description="Disordered" evidence="1">
    <location>
        <begin position="43"/>
        <end position="83"/>
    </location>
</feature>
<feature type="domain" description="DUF5667" evidence="3">
    <location>
        <begin position="85"/>
        <end position="170"/>
    </location>
</feature>